<dbReference type="Pfam" id="PF03692">
    <property type="entry name" value="CxxCxxCC"/>
    <property type="match status" value="1"/>
</dbReference>
<proteinExistence type="predicted"/>
<comment type="caution">
    <text evidence="1">The sequence shown here is derived from an EMBL/GenBank/DDBJ whole genome shotgun (WGS) entry which is preliminary data.</text>
</comment>
<evidence type="ECO:0000313" key="1">
    <source>
        <dbReference type="EMBL" id="KUG15247.1"/>
    </source>
</evidence>
<dbReference type="InterPro" id="IPR005358">
    <property type="entry name" value="Puta_zinc/iron-chelating_dom"/>
</dbReference>
<gene>
    <name evidence="1" type="ORF">ASZ90_015102</name>
</gene>
<evidence type="ECO:0008006" key="2">
    <source>
        <dbReference type="Google" id="ProtNLM"/>
    </source>
</evidence>
<reference evidence="1" key="1">
    <citation type="journal article" date="2015" name="Proc. Natl. Acad. Sci. U.S.A.">
        <title>Networks of energetic and metabolic interactions define dynamics in microbial communities.</title>
        <authorList>
            <person name="Embree M."/>
            <person name="Liu J.K."/>
            <person name="Al-Bassam M.M."/>
            <person name="Zengler K."/>
        </authorList>
    </citation>
    <scope>NUCLEOTIDE SEQUENCE</scope>
</reference>
<dbReference type="AlphaFoldDB" id="A0A0W8F324"/>
<protein>
    <recommendedName>
        <fullName evidence="2">YkgJ family cysteine cluster protein</fullName>
    </recommendedName>
</protein>
<name>A0A0W8F324_9ZZZZ</name>
<accession>A0A0W8F324</accession>
<organism evidence="1">
    <name type="scientific">hydrocarbon metagenome</name>
    <dbReference type="NCBI Taxonomy" id="938273"/>
    <lineage>
        <taxon>unclassified sequences</taxon>
        <taxon>metagenomes</taxon>
        <taxon>ecological metagenomes</taxon>
    </lineage>
</organism>
<dbReference type="EMBL" id="LNQE01001571">
    <property type="protein sequence ID" value="KUG15247.1"/>
    <property type="molecule type" value="Genomic_DNA"/>
</dbReference>
<sequence length="173" mass="20363">MIGKTTGERGEREKISCHEKRERILFRGLSRDACGSVPVVMITSTEQDCLQCGRCCERWGWGQKGIVEDIIPWIIQNRQDILQHVSVWFTDGQRVSGSALTRDDLARIARIRYWQDPDGKELRRCPFFWRSDDGRSWCRIHDLKPRVCREFTPWNWKNLEYYGNCPACRDKAP</sequence>